<keyword evidence="7" id="KW-1133">Transmembrane helix</keyword>
<dbReference type="GO" id="GO:0006749">
    <property type="term" value="P:glutathione metabolic process"/>
    <property type="evidence" value="ECO:0007669"/>
    <property type="project" value="TreeGrafter"/>
</dbReference>
<dbReference type="InterPro" id="IPR050213">
    <property type="entry name" value="GST_superfamily"/>
</dbReference>
<dbReference type="Gene3D" id="1.20.1050.130">
    <property type="match status" value="1"/>
</dbReference>
<evidence type="ECO:0000259" key="8">
    <source>
        <dbReference type="PROSITE" id="PS50404"/>
    </source>
</evidence>
<dbReference type="EC" id="2.5.1.18" evidence="2"/>
<dbReference type="GO" id="GO:0004364">
    <property type="term" value="F:glutathione transferase activity"/>
    <property type="evidence" value="ECO:0007669"/>
    <property type="project" value="UniProtKB-EC"/>
</dbReference>
<evidence type="ECO:0000256" key="5">
    <source>
        <dbReference type="ARBA" id="ARBA00047960"/>
    </source>
</evidence>
<dbReference type="PROSITE" id="PS50404">
    <property type="entry name" value="GST_NTER"/>
    <property type="match status" value="1"/>
</dbReference>
<dbReference type="SFLD" id="SFLDS00019">
    <property type="entry name" value="Glutathione_Transferase_(cytos"/>
    <property type="match status" value="1"/>
</dbReference>
<dbReference type="FunFam" id="3.40.30.10:FF:000035">
    <property type="entry name" value="hematopoietic prostaglandin D synthase"/>
    <property type="match status" value="1"/>
</dbReference>
<comment type="similarity">
    <text evidence="1">Belongs to the GST superfamily.</text>
</comment>
<name>A0A8S4NRC3_OWEFU</name>
<dbReference type="PANTHER" id="PTHR11571">
    <property type="entry name" value="GLUTATHIONE S-TRANSFERASE"/>
    <property type="match status" value="1"/>
</dbReference>
<dbReference type="InterPro" id="IPR036249">
    <property type="entry name" value="Thioredoxin-like_sf"/>
</dbReference>
<evidence type="ECO:0000313" key="10">
    <source>
        <dbReference type="Proteomes" id="UP000749559"/>
    </source>
</evidence>
<dbReference type="OrthoDB" id="414243at2759"/>
<protein>
    <recommendedName>
        <fullName evidence="2">glutathione transferase</fullName>
        <ecNumber evidence="2">2.5.1.18</ecNumber>
    </recommendedName>
</protein>
<evidence type="ECO:0000256" key="4">
    <source>
        <dbReference type="ARBA" id="ARBA00022679"/>
    </source>
</evidence>
<dbReference type="EMBL" id="CAIIXF020000005">
    <property type="protein sequence ID" value="CAH1784062.1"/>
    <property type="molecule type" value="Genomic_DNA"/>
</dbReference>
<comment type="catalytic activity">
    <reaction evidence="5">
        <text>RX + glutathione = an S-substituted glutathione + a halide anion + H(+)</text>
        <dbReference type="Rhea" id="RHEA:16437"/>
        <dbReference type="ChEBI" id="CHEBI:15378"/>
        <dbReference type="ChEBI" id="CHEBI:16042"/>
        <dbReference type="ChEBI" id="CHEBI:17792"/>
        <dbReference type="ChEBI" id="CHEBI:57925"/>
        <dbReference type="ChEBI" id="CHEBI:90779"/>
        <dbReference type="EC" id="2.5.1.18"/>
    </reaction>
</comment>
<dbReference type="AlphaFoldDB" id="A0A8S4NRC3"/>
<keyword evidence="3" id="KW-0273">Eye lens protein</keyword>
<reference evidence="9" key="1">
    <citation type="submission" date="2022-03" db="EMBL/GenBank/DDBJ databases">
        <authorList>
            <person name="Martin C."/>
        </authorList>
    </citation>
    <scope>NUCLEOTIDE SEQUENCE</scope>
</reference>
<evidence type="ECO:0000256" key="7">
    <source>
        <dbReference type="SAM" id="Phobius"/>
    </source>
</evidence>
<keyword evidence="7" id="KW-0812">Transmembrane</keyword>
<evidence type="ECO:0000256" key="2">
    <source>
        <dbReference type="ARBA" id="ARBA00012452"/>
    </source>
</evidence>
<comment type="caution">
    <text evidence="9">The sequence shown here is derived from an EMBL/GenBank/DDBJ whole genome shotgun (WGS) entry which is preliminary data.</text>
</comment>
<evidence type="ECO:0000256" key="1">
    <source>
        <dbReference type="ARBA" id="ARBA00007409"/>
    </source>
</evidence>
<dbReference type="InterPro" id="IPR004045">
    <property type="entry name" value="Glutathione_S-Trfase_N"/>
</dbReference>
<evidence type="ECO:0000313" key="9">
    <source>
        <dbReference type="EMBL" id="CAH1784062.1"/>
    </source>
</evidence>
<dbReference type="SUPFAM" id="SSF52833">
    <property type="entry name" value="Thioredoxin-like"/>
    <property type="match status" value="1"/>
</dbReference>
<dbReference type="CDD" id="cd03039">
    <property type="entry name" value="GST_N_Sigma_like"/>
    <property type="match status" value="1"/>
</dbReference>
<dbReference type="Pfam" id="PF02798">
    <property type="entry name" value="GST_N"/>
    <property type="match status" value="1"/>
</dbReference>
<dbReference type="GO" id="GO:0005212">
    <property type="term" value="F:structural constituent of eye lens"/>
    <property type="evidence" value="ECO:0007669"/>
    <property type="project" value="UniProtKB-KW"/>
</dbReference>
<feature type="domain" description="GST N-terminal" evidence="8">
    <location>
        <begin position="4"/>
        <end position="81"/>
    </location>
</feature>
<proteinExistence type="inferred from homology"/>
<comment type="function">
    <text evidence="6">S-crystallins are structural components of squids and octopi eye lens. Contains relatively little if any GST activity.</text>
</comment>
<dbReference type="InterPro" id="IPR040079">
    <property type="entry name" value="Glutathione_S-Trfase"/>
</dbReference>
<dbReference type="Proteomes" id="UP000749559">
    <property type="component" value="Unassembled WGS sequence"/>
</dbReference>
<sequence length="141" mass="16232">MSNKNFKLTYFNVRGRGELIRLLFAYAEKQYEDNRVNFENWPALKPETPYLSLPILEHGGVTIGQSVSIARYVAKELGLAGRTTLEQALTDGIIDSITDIFNELVKHAFEKEETKKVSDLFYVYLYMGCIIVFFKIQDDVH</sequence>
<evidence type="ECO:0000256" key="6">
    <source>
        <dbReference type="ARBA" id="ARBA00049616"/>
    </source>
</evidence>
<keyword evidence="10" id="KW-1185">Reference proteome</keyword>
<gene>
    <name evidence="9" type="ORF">OFUS_LOCUS10319</name>
</gene>
<evidence type="ECO:0000256" key="3">
    <source>
        <dbReference type="ARBA" id="ARBA00022613"/>
    </source>
</evidence>
<organism evidence="9 10">
    <name type="scientific">Owenia fusiformis</name>
    <name type="common">Polychaete worm</name>
    <dbReference type="NCBI Taxonomy" id="6347"/>
    <lineage>
        <taxon>Eukaryota</taxon>
        <taxon>Metazoa</taxon>
        <taxon>Spiralia</taxon>
        <taxon>Lophotrochozoa</taxon>
        <taxon>Annelida</taxon>
        <taxon>Polychaeta</taxon>
        <taxon>Sedentaria</taxon>
        <taxon>Canalipalpata</taxon>
        <taxon>Sabellida</taxon>
        <taxon>Oweniida</taxon>
        <taxon>Oweniidae</taxon>
        <taxon>Owenia</taxon>
    </lineage>
</organism>
<keyword evidence="7" id="KW-0472">Membrane</keyword>
<keyword evidence="4" id="KW-0808">Transferase</keyword>
<feature type="transmembrane region" description="Helical" evidence="7">
    <location>
        <begin position="120"/>
        <end position="137"/>
    </location>
</feature>
<accession>A0A8S4NRC3</accession>
<dbReference type="PANTHER" id="PTHR11571:SF224">
    <property type="entry name" value="HEMATOPOIETIC PROSTAGLANDIN D SYNTHASE"/>
    <property type="match status" value="1"/>
</dbReference>